<evidence type="ECO:0000313" key="2">
    <source>
        <dbReference type="Proteomes" id="UP000053825"/>
    </source>
</evidence>
<reference evidence="1 2" key="1">
    <citation type="submission" date="2015-07" db="EMBL/GenBank/DDBJ databases">
        <title>The genome of Habropoda laboriosa.</title>
        <authorList>
            <person name="Pan H."/>
            <person name="Kapheim K."/>
        </authorList>
    </citation>
    <scope>NUCLEOTIDE SEQUENCE [LARGE SCALE GENOMIC DNA]</scope>
    <source>
        <strain evidence="1">0110345459</strain>
    </source>
</reference>
<sequence>MYVNCCNKTRISRSVQRISDFAKKAKTDRKEERTALQHLFREKECPLYGPGLTD</sequence>
<dbReference type="EMBL" id="KQ414710">
    <property type="protein sequence ID" value="KOC62987.1"/>
    <property type="molecule type" value="Genomic_DNA"/>
</dbReference>
<dbReference type="Proteomes" id="UP000053825">
    <property type="component" value="Unassembled WGS sequence"/>
</dbReference>
<gene>
    <name evidence="1" type="ORF">WH47_02436</name>
</gene>
<organism evidence="1 2">
    <name type="scientific">Habropoda laboriosa</name>
    <dbReference type="NCBI Taxonomy" id="597456"/>
    <lineage>
        <taxon>Eukaryota</taxon>
        <taxon>Metazoa</taxon>
        <taxon>Ecdysozoa</taxon>
        <taxon>Arthropoda</taxon>
        <taxon>Hexapoda</taxon>
        <taxon>Insecta</taxon>
        <taxon>Pterygota</taxon>
        <taxon>Neoptera</taxon>
        <taxon>Endopterygota</taxon>
        <taxon>Hymenoptera</taxon>
        <taxon>Apocrita</taxon>
        <taxon>Aculeata</taxon>
        <taxon>Apoidea</taxon>
        <taxon>Anthophila</taxon>
        <taxon>Apidae</taxon>
        <taxon>Habropoda</taxon>
    </lineage>
</organism>
<dbReference type="AlphaFoldDB" id="A0A0L7QWJ8"/>
<proteinExistence type="predicted"/>
<accession>A0A0L7QWJ8</accession>
<keyword evidence="2" id="KW-1185">Reference proteome</keyword>
<name>A0A0L7QWJ8_9HYME</name>
<evidence type="ECO:0000313" key="1">
    <source>
        <dbReference type="EMBL" id="KOC62987.1"/>
    </source>
</evidence>
<protein>
    <submittedName>
        <fullName evidence="1">Uncharacterized protein</fullName>
    </submittedName>
</protein>